<reference evidence="1" key="1">
    <citation type="submission" date="2019-09" db="EMBL/GenBank/DDBJ databases">
        <title>Draft genome information of white flower Hibiscus syriacus.</title>
        <authorList>
            <person name="Kim Y.-M."/>
        </authorList>
    </citation>
    <scope>NUCLEOTIDE SEQUENCE [LARGE SCALE GENOMIC DNA]</scope>
    <source>
        <strain evidence="1">YM2019G1</strain>
    </source>
</reference>
<organism evidence="1 2">
    <name type="scientific">Hibiscus syriacus</name>
    <name type="common">Rose of Sharon</name>
    <dbReference type="NCBI Taxonomy" id="106335"/>
    <lineage>
        <taxon>Eukaryota</taxon>
        <taxon>Viridiplantae</taxon>
        <taxon>Streptophyta</taxon>
        <taxon>Embryophyta</taxon>
        <taxon>Tracheophyta</taxon>
        <taxon>Spermatophyta</taxon>
        <taxon>Magnoliopsida</taxon>
        <taxon>eudicotyledons</taxon>
        <taxon>Gunneridae</taxon>
        <taxon>Pentapetalae</taxon>
        <taxon>rosids</taxon>
        <taxon>malvids</taxon>
        <taxon>Malvales</taxon>
        <taxon>Malvaceae</taxon>
        <taxon>Malvoideae</taxon>
        <taxon>Hibiscus</taxon>
    </lineage>
</organism>
<keyword evidence="2" id="KW-1185">Reference proteome</keyword>
<accession>A0A6A3AXJ8</accession>
<comment type="caution">
    <text evidence="1">The sequence shown here is derived from an EMBL/GenBank/DDBJ whole genome shotgun (WGS) entry which is preliminary data.</text>
</comment>
<proteinExistence type="predicted"/>
<name>A0A6A3AXJ8_HIBSY</name>
<protein>
    <submittedName>
        <fullName evidence="1">Uncharacterized protein</fullName>
    </submittedName>
</protein>
<dbReference type="EMBL" id="VEPZ02000960">
    <property type="protein sequence ID" value="KAE8707755.1"/>
    <property type="molecule type" value="Genomic_DNA"/>
</dbReference>
<dbReference type="AlphaFoldDB" id="A0A6A3AXJ8"/>
<evidence type="ECO:0000313" key="2">
    <source>
        <dbReference type="Proteomes" id="UP000436088"/>
    </source>
</evidence>
<gene>
    <name evidence="1" type="ORF">F3Y22_tig00110377pilonHSYRG00378</name>
</gene>
<sequence length="99" mass="10363">MFACFPLAASNSLTAEAANLTPHCSLASITNALSCCRGRSAHCPLLHWIAQVLAPFSMTNLALASAKPRALELVPETGTKLGSNLEKGQLSKLKITGTL</sequence>
<evidence type="ECO:0000313" key="1">
    <source>
        <dbReference type="EMBL" id="KAE8707755.1"/>
    </source>
</evidence>
<dbReference type="Proteomes" id="UP000436088">
    <property type="component" value="Unassembled WGS sequence"/>
</dbReference>